<evidence type="ECO:0000313" key="3">
    <source>
        <dbReference type="Proteomes" id="UP000646579"/>
    </source>
</evidence>
<evidence type="ECO:0000313" key="2">
    <source>
        <dbReference type="EMBL" id="GHA19191.1"/>
    </source>
</evidence>
<dbReference type="GO" id="GO:0004067">
    <property type="term" value="F:asparaginase activity"/>
    <property type="evidence" value="ECO:0007669"/>
    <property type="project" value="UniProtKB-UniRule"/>
</dbReference>
<dbReference type="AlphaFoldDB" id="A0A918VRX7"/>
<dbReference type="InterPro" id="IPR027474">
    <property type="entry name" value="L-asparaginase_N"/>
</dbReference>
<proteinExistence type="predicted"/>
<dbReference type="Gene3D" id="3.40.50.1170">
    <property type="entry name" value="L-asparaginase, N-terminal domain"/>
    <property type="match status" value="1"/>
</dbReference>
<dbReference type="InterPro" id="IPR006034">
    <property type="entry name" value="Asparaginase/glutaminase-like"/>
</dbReference>
<sequence length="571" mass="61385">MTVHYPKNTKVRIAHLAGPTATIQNTPPLVTSNKARKAHGLPARTNPDGSEMKFDALRAQRLAAPATIFVEQYSAHPLEADAAELYGPPDGFMDASGAVNAERQSPDDRPVYKIDLLPEDGLYPLPYMARQADGSAWEEEMAVPGGPEEKARQGFFPDGSRSFEEIDRLSIGVQGVANAISEQAEVEFYRVMPPGGFKKGVPAHLRTDVGEGDIPPEQRGLHFNAYKPHHLSTAPARPALAKITNDTQAIADSGKYDGLVWTQGSPQVEETAYWFNLLIDTKLPICGNAAQRPQGQISNDGPKNIVDSIAFIRSGIWKDESGANRCGTVVVQEQQYFAAREVTKVDARPGGYAATGGHGGILGQTSHNGDISLMYVPAYKHTYLSDVNITKLPTSTKAAQRIDGQLQHIDVTIKGADGKLTENAIPSVSILKEGSYSDEDYTVEPDDVTELVAHLEHKLQLGRLSGFITEGLVPYGRLPSASREALVLKATFSGIPTVRVGRGAPEGFADPYPFVIAGSNLTAIKARLLLMASLMKFGALPIAADPSAPTDAEKQATIAAVAEYQAVFNSH</sequence>
<dbReference type="SUPFAM" id="SSF53774">
    <property type="entry name" value="Glutaminase/Asparaginase"/>
    <property type="match status" value="1"/>
</dbReference>
<feature type="domain" description="L-asparaginase N-terminal" evidence="1">
    <location>
        <begin position="240"/>
        <end position="347"/>
    </location>
</feature>
<dbReference type="EMBL" id="BMZE01000001">
    <property type="protein sequence ID" value="GHA19191.1"/>
    <property type="molecule type" value="Genomic_DNA"/>
</dbReference>
<protein>
    <submittedName>
        <fullName evidence="2">Asparaginase</fullName>
    </submittedName>
</protein>
<dbReference type="InterPro" id="IPR037152">
    <property type="entry name" value="L-asparaginase_N_sf"/>
</dbReference>
<reference evidence="2" key="2">
    <citation type="submission" date="2020-09" db="EMBL/GenBank/DDBJ databases">
        <authorList>
            <person name="Sun Q."/>
            <person name="Kim S."/>
        </authorList>
    </citation>
    <scope>NUCLEOTIDE SEQUENCE</scope>
    <source>
        <strain evidence="2">KCTC 32437</strain>
    </source>
</reference>
<dbReference type="Pfam" id="PF00710">
    <property type="entry name" value="Asparaginase"/>
    <property type="match status" value="1"/>
</dbReference>
<dbReference type="Proteomes" id="UP000646579">
    <property type="component" value="Unassembled WGS sequence"/>
</dbReference>
<accession>A0A918VRX7</accession>
<gene>
    <name evidence="2" type="primary">ansA1</name>
    <name evidence="2" type="ORF">GCM10007989_13350</name>
</gene>
<keyword evidence="3" id="KW-1185">Reference proteome</keyword>
<name>A0A918VRX7_9HYPH</name>
<dbReference type="PIRSF" id="PIRSF001220">
    <property type="entry name" value="L-ASNase_gatD"/>
    <property type="match status" value="1"/>
</dbReference>
<dbReference type="SMART" id="SM00870">
    <property type="entry name" value="Asparaginase"/>
    <property type="match status" value="1"/>
</dbReference>
<reference evidence="2" key="1">
    <citation type="journal article" date="2014" name="Int. J. Syst. Evol. Microbiol.">
        <title>Complete genome sequence of Corynebacterium casei LMG S-19264T (=DSM 44701T), isolated from a smear-ripened cheese.</title>
        <authorList>
            <consortium name="US DOE Joint Genome Institute (JGI-PGF)"/>
            <person name="Walter F."/>
            <person name="Albersmeier A."/>
            <person name="Kalinowski J."/>
            <person name="Ruckert C."/>
        </authorList>
    </citation>
    <scope>NUCLEOTIDE SEQUENCE</scope>
    <source>
        <strain evidence="2">KCTC 32437</strain>
    </source>
</reference>
<dbReference type="InterPro" id="IPR036152">
    <property type="entry name" value="Asp/glu_Ase-like_sf"/>
</dbReference>
<evidence type="ECO:0000259" key="1">
    <source>
        <dbReference type="Pfam" id="PF00710"/>
    </source>
</evidence>
<dbReference type="PIRSF" id="PIRSF500176">
    <property type="entry name" value="L_ASNase"/>
    <property type="match status" value="1"/>
</dbReference>
<comment type="caution">
    <text evidence="2">The sequence shown here is derived from an EMBL/GenBank/DDBJ whole genome shotgun (WGS) entry which is preliminary data.</text>
</comment>
<dbReference type="PROSITE" id="PS51732">
    <property type="entry name" value="ASN_GLN_ASE_3"/>
    <property type="match status" value="1"/>
</dbReference>
<organism evidence="2 3">
    <name type="scientific">Devosia pacifica</name>
    <dbReference type="NCBI Taxonomy" id="1335967"/>
    <lineage>
        <taxon>Bacteria</taxon>
        <taxon>Pseudomonadati</taxon>
        <taxon>Pseudomonadota</taxon>
        <taxon>Alphaproteobacteria</taxon>
        <taxon>Hyphomicrobiales</taxon>
        <taxon>Devosiaceae</taxon>
        <taxon>Devosia</taxon>
    </lineage>
</organism>